<dbReference type="PANTHER" id="PTHR38075:SF1">
    <property type="entry name" value="DUF4139 DOMAIN-CONTAINING PROTEIN"/>
    <property type="match status" value="1"/>
</dbReference>
<dbReference type="RefSeq" id="WP_309806410.1">
    <property type="nucleotide sequence ID" value="NZ_JAVDRD010000014.1"/>
</dbReference>
<evidence type="ECO:0000313" key="2">
    <source>
        <dbReference type="EMBL" id="MDR6513035.1"/>
    </source>
</evidence>
<dbReference type="EMBL" id="JAVDRD010000014">
    <property type="protein sequence ID" value="MDR6513035.1"/>
    <property type="molecule type" value="Genomic_DNA"/>
</dbReference>
<evidence type="ECO:0000256" key="1">
    <source>
        <dbReference type="SAM" id="SignalP"/>
    </source>
</evidence>
<keyword evidence="1" id="KW-0732">Signal</keyword>
<proteinExistence type="predicted"/>
<sequence>MRTLIAAMALWPGLALAQQAVTSAAPASVAVTIYREPGRAADAAFDRGWLRGYALVTETRDVDLPAGPATVRFEGVAAGMLAETALVRGLPAGVAEQNLDADLIGARNLYARSFGRPVILRHTDPRSGAVVEEQAVIRSGLDGAAVIQTRDGFRSARCAWPDEYISYADLPAGLVAKPTLSVQTRAPAAMHGRVTLSYLAWGFDWRADYVLTMARDGRHLDLAAWITLASSDDTAFAGAAAAVVAGKPEKQTRGWENRFGDDQSLSFTCETAMPPPPPPPPPPMVEFMAPAPVAAKEYIVVTAQRRAPVMAQQEALGDLKLYRLPLPTMIAPRAQKQMAFAERRAVKVQPFYKGTLQLDEHEDQPLRQALRLNNRKAAGLGLALPAGHVVVLEPHGATTLPVGEGRIDDKAVGEEIDIELGEATAVYLAEADGRQRDDARAHDHIAAVTNGRDQPVIVELAIPLDEGQRLTSPSHPLTRKNGQPLWRITVPAHGMARLAFRVTDSA</sequence>
<evidence type="ECO:0008006" key="4">
    <source>
        <dbReference type="Google" id="ProtNLM"/>
    </source>
</evidence>
<keyword evidence="3" id="KW-1185">Reference proteome</keyword>
<feature type="signal peptide" evidence="1">
    <location>
        <begin position="1"/>
        <end position="17"/>
    </location>
</feature>
<protein>
    <recommendedName>
        <fullName evidence="4">DUF4139 domain-containing protein</fullName>
    </recommendedName>
</protein>
<evidence type="ECO:0000313" key="3">
    <source>
        <dbReference type="Proteomes" id="UP001184150"/>
    </source>
</evidence>
<accession>A0ABU1MRR2</accession>
<feature type="chain" id="PRO_5045566920" description="DUF4139 domain-containing protein" evidence="1">
    <location>
        <begin position="18"/>
        <end position="506"/>
    </location>
</feature>
<reference evidence="2 3" key="1">
    <citation type="submission" date="2023-07" db="EMBL/GenBank/DDBJ databases">
        <title>Sorghum-associated microbial communities from plants grown in Nebraska, USA.</title>
        <authorList>
            <person name="Schachtman D."/>
        </authorList>
    </citation>
    <scope>NUCLEOTIDE SEQUENCE [LARGE SCALE GENOMIC DNA]</scope>
    <source>
        <strain evidence="2 3">DS1027</strain>
    </source>
</reference>
<dbReference type="PANTHER" id="PTHR38075">
    <property type="entry name" value="DUF4139 DOMAIN-CONTAINING PROTEIN"/>
    <property type="match status" value="1"/>
</dbReference>
<organism evidence="2 3">
    <name type="scientific">Novosphingobium capsulatum</name>
    <dbReference type="NCBI Taxonomy" id="13688"/>
    <lineage>
        <taxon>Bacteria</taxon>
        <taxon>Pseudomonadati</taxon>
        <taxon>Pseudomonadota</taxon>
        <taxon>Alphaproteobacteria</taxon>
        <taxon>Sphingomonadales</taxon>
        <taxon>Sphingomonadaceae</taxon>
        <taxon>Novosphingobium</taxon>
    </lineage>
</organism>
<name>A0ABU1MRR2_9SPHN</name>
<dbReference type="Proteomes" id="UP001184150">
    <property type="component" value="Unassembled WGS sequence"/>
</dbReference>
<gene>
    <name evidence="2" type="ORF">J2792_003923</name>
</gene>
<comment type="caution">
    <text evidence="2">The sequence shown here is derived from an EMBL/GenBank/DDBJ whole genome shotgun (WGS) entry which is preliminary data.</text>
</comment>